<name>A0A815ZNB4_9BILA</name>
<organism evidence="2 4">
    <name type="scientific">Rotaria magnacalcarata</name>
    <dbReference type="NCBI Taxonomy" id="392030"/>
    <lineage>
        <taxon>Eukaryota</taxon>
        <taxon>Metazoa</taxon>
        <taxon>Spiralia</taxon>
        <taxon>Gnathifera</taxon>
        <taxon>Rotifera</taxon>
        <taxon>Eurotatoria</taxon>
        <taxon>Bdelloidea</taxon>
        <taxon>Philodinida</taxon>
        <taxon>Philodinidae</taxon>
        <taxon>Rotaria</taxon>
    </lineage>
</organism>
<dbReference type="EMBL" id="CAJNOV010016250">
    <property type="protein sequence ID" value="CAF1587488.1"/>
    <property type="molecule type" value="Genomic_DNA"/>
</dbReference>
<dbReference type="EMBL" id="CAJOBH010232920">
    <property type="protein sequence ID" value="CAF5078332.1"/>
    <property type="molecule type" value="Genomic_DNA"/>
</dbReference>
<protein>
    <submittedName>
        <fullName evidence="2">Uncharacterized protein</fullName>
    </submittedName>
</protein>
<sequence length="29" mass="3078">MNGITETSDHQPCYSVNKASHSTAGVTLE</sequence>
<evidence type="ECO:0000313" key="2">
    <source>
        <dbReference type="EMBL" id="CAF1587488.1"/>
    </source>
</evidence>
<evidence type="ECO:0000256" key="1">
    <source>
        <dbReference type="SAM" id="MobiDB-lite"/>
    </source>
</evidence>
<evidence type="ECO:0000313" key="3">
    <source>
        <dbReference type="EMBL" id="CAF5078332.1"/>
    </source>
</evidence>
<dbReference type="Proteomes" id="UP000681967">
    <property type="component" value="Unassembled WGS sequence"/>
</dbReference>
<feature type="compositionally biased region" description="Polar residues" evidence="1">
    <location>
        <begin position="17"/>
        <end position="29"/>
    </location>
</feature>
<dbReference type="AlphaFoldDB" id="A0A815ZNB4"/>
<accession>A0A815ZNB4</accession>
<dbReference type="Proteomes" id="UP000663855">
    <property type="component" value="Unassembled WGS sequence"/>
</dbReference>
<gene>
    <name evidence="3" type="ORF">BYL167_LOCUS61592</name>
    <name evidence="2" type="ORF">CJN711_LOCUS33662</name>
</gene>
<evidence type="ECO:0000313" key="4">
    <source>
        <dbReference type="Proteomes" id="UP000663855"/>
    </source>
</evidence>
<comment type="caution">
    <text evidence="2">The sequence shown here is derived from an EMBL/GenBank/DDBJ whole genome shotgun (WGS) entry which is preliminary data.</text>
</comment>
<feature type="region of interest" description="Disordered" evidence="1">
    <location>
        <begin position="1"/>
        <end position="29"/>
    </location>
</feature>
<reference evidence="2" key="1">
    <citation type="submission" date="2021-02" db="EMBL/GenBank/DDBJ databases">
        <authorList>
            <person name="Nowell W R."/>
        </authorList>
    </citation>
    <scope>NUCLEOTIDE SEQUENCE</scope>
</reference>
<feature type="non-terminal residue" evidence="2">
    <location>
        <position position="29"/>
    </location>
</feature>
<proteinExistence type="predicted"/>